<dbReference type="GO" id="GO:0000398">
    <property type="term" value="P:mRNA splicing, via spliceosome"/>
    <property type="evidence" value="ECO:0007669"/>
    <property type="project" value="InterPro"/>
</dbReference>
<keyword evidence="8 10" id="KW-0687">Ribonucleoprotein</keyword>
<sequence length="95" mass="10474">MTSKQTHVNPTPFLHSLIGKPVIVKLKWGMEYRGFLKSVDKYMNIQLENSEEWVDGAMDGHLGEILIRCNNVLYIRPGLAASEDTGGAQSTAAPS</sequence>
<accession>A0A2V3IY64</accession>
<evidence type="ECO:0000259" key="11">
    <source>
        <dbReference type="PROSITE" id="PS52002"/>
    </source>
</evidence>
<name>A0A2V3IY64_9FLOR</name>
<keyword evidence="7 10" id="KW-0539">Nucleus</keyword>
<dbReference type="Proteomes" id="UP000247409">
    <property type="component" value="Unassembled WGS sequence"/>
</dbReference>
<dbReference type="PROSITE" id="PS52002">
    <property type="entry name" value="SM"/>
    <property type="match status" value="1"/>
</dbReference>
<dbReference type="GO" id="GO:0071013">
    <property type="term" value="C:catalytic step 2 spliceosome"/>
    <property type="evidence" value="ECO:0007669"/>
    <property type="project" value="TreeGrafter"/>
</dbReference>
<dbReference type="PANTHER" id="PTHR11021:SF0">
    <property type="entry name" value="SMALL NUCLEAR RIBONUCLEOPROTEIN F"/>
    <property type="match status" value="1"/>
</dbReference>
<keyword evidence="5 10" id="KW-0694">RNA-binding</keyword>
<dbReference type="GO" id="GO:0034715">
    <property type="term" value="C:pICln-Sm protein complex"/>
    <property type="evidence" value="ECO:0007669"/>
    <property type="project" value="TreeGrafter"/>
</dbReference>
<dbReference type="CDD" id="cd01722">
    <property type="entry name" value="Sm_F"/>
    <property type="match status" value="1"/>
</dbReference>
<comment type="similarity">
    <text evidence="2 10">Belongs to the snRNP Sm proteins family. SmF/LSm6 subfamily.</text>
</comment>
<dbReference type="InterPro" id="IPR016487">
    <property type="entry name" value="Lsm6/sSmF"/>
</dbReference>
<dbReference type="STRING" id="448386.A0A2V3IY64"/>
<comment type="caution">
    <text evidence="12">The sequence shown here is derived from an EMBL/GenBank/DDBJ whole genome shotgun (WGS) entry which is preliminary data.</text>
</comment>
<evidence type="ECO:0000256" key="2">
    <source>
        <dbReference type="ARBA" id="ARBA00007927"/>
    </source>
</evidence>
<dbReference type="OrthoDB" id="409625at2759"/>
<evidence type="ECO:0000256" key="8">
    <source>
        <dbReference type="ARBA" id="ARBA00023274"/>
    </source>
</evidence>
<dbReference type="InterPro" id="IPR010920">
    <property type="entry name" value="LSM_dom_sf"/>
</dbReference>
<protein>
    <recommendedName>
        <fullName evidence="9">Sm protein F</fullName>
    </recommendedName>
</protein>
<evidence type="ECO:0000256" key="9">
    <source>
        <dbReference type="ARBA" id="ARBA00030144"/>
    </source>
</evidence>
<organism evidence="12 13">
    <name type="scientific">Gracilariopsis chorda</name>
    <dbReference type="NCBI Taxonomy" id="448386"/>
    <lineage>
        <taxon>Eukaryota</taxon>
        <taxon>Rhodophyta</taxon>
        <taxon>Florideophyceae</taxon>
        <taxon>Rhodymeniophycidae</taxon>
        <taxon>Gracilariales</taxon>
        <taxon>Gracilariaceae</taxon>
        <taxon>Gracilariopsis</taxon>
    </lineage>
</organism>
<keyword evidence="4 10" id="KW-0747">Spliceosome</keyword>
<evidence type="ECO:0000256" key="1">
    <source>
        <dbReference type="ARBA" id="ARBA00004123"/>
    </source>
</evidence>
<evidence type="ECO:0000313" key="13">
    <source>
        <dbReference type="Proteomes" id="UP000247409"/>
    </source>
</evidence>
<evidence type="ECO:0000256" key="3">
    <source>
        <dbReference type="ARBA" id="ARBA00022664"/>
    </source>
</evidence>
<evidence type="ECO:0000313" key="12">
    <source>
        <dbReference type="EMBL" id="PXF47005.1"/>
    </source>
</evidence>
<evidence type="ECO:0000256" key="7">
    <source>
        <dbReference type="ARBA" id="ARBA00023242"/>
    </source>
</evidence>
<evidence type="ECO:0000256" key="5">
    <source>
        <dbReference type="ARBA" id="ARBA00022884"/>
    </source>
</evidence>
<dbReference type="AlphaFoldDB" id="A0A2V3IY64"/>
<dbReference type="SUPFAM" id="SSF50182">
    <property type="entry name" value="Sm-like ribonucleoproteins"/>
    <property type="match status" value="1"/>
</dbReference>
<keyword evidence="3 10" id="KW-0507">mRNA processing</keyword>
<dbReference type="Gene3D" id="2.30.30.100">
    <property type="match status" value="1"/>
</dbReference>
<dbReference type="PANTHER" id="PTHR11021">
    <property type="entry name" value="SMALL NUCLEAR RIBONUCLEOPROTEIN F SNRNP-F"/>
    <property type="match status" value="1"/>
</dbReference>
<dbReference type="EMBL" id="NBIV01000030">
    <property type="protein sequence ID" value="PXF47005.1"/>
    <property type="molecule type" value="Genomic_DNA"/>
</dbReference>
<dbReference type="Pfam" id="PF01423">
    <property type="entry name" value="LSM"/>
    <property type="match status" value="1"/>
</dbReference>
<proteinExistence type="inferred from homology"/>
<evidence type="ECO:0000256" key="10">
    <source>
        <dbReference type="PIRNR" id="PIRNR006609"/>
    </source>
</evidence>
<feature type="domain" description="Sm" evidence="11">
    <location>
        <begin position="9"/>
        <end position="81"/>
    </location>
</feature>
<evidence type="ECO:0000256" key="4">
    <source>
        <dbReference type="ARBA" id="ARBA00022728"/>
    </source>
</evidence>
<gene>
    <name evidence="12" type="ORF">BWQ96_03195</name>
</gene>
<comment type="subcellular location">
    <subcellularLocation>
        <location evidence="1 10">Nucleus</location>
    </subcellularLocation>
</comment>
<reference evidence="12 13" key="1">
    <citation type="journal article" date="2018" name="Mol. Biol. Evol.">
        <title>Analysis of the draft genome of the red seaweed Gracilariopsis chorda provides insights into genome size evolution in Rhodophyta.</title>
        <authorList>
            <person name="Lee J."/>
            <person name="Yang E.C."/>
            <person name="Graf L."/>
            <person name="Yang J.H."/>
            <person name="Qiu H."/>
            <person name="Zel Zion U."/>
            <person name="Chan C.X."/>
            <person name="Stephens T.G."/>
            <person name="Weber A.P.M."/>
            <person name="Boo G.H."/>
            <person name="Boo S.M."/>
            <person name="Kim K.M."/>
            <person name="Shin Y."/>
            <person name="Jung M."/>
            <person name="Lee S.J."/>
            <person name="Yim H.S."/>
            <person name="Lee J.H."/>
            <person name="Bhattacharya D."/>
            <person name="Yoon H.S."/>
        </authorList>
    </citation>
    <scope>NUCLEOTIDE SEQUENCE [LARGE SCALE GENOMIC DNA]</scope>
    <source>
        <strain evidence="12 13">SKKU-2015</strain>
        <tissue evidence="12">Whole body</tissue>
    </source>
</reference>
<dbReference type="InterPro" id="IPR047575">
    <property type="entry name" value="Sm"/>
</dbReference>
<keyword evidence="13" id="KW-1185">Reference proteome</keyword>
<keyword evidence="6 10" id="KW-0508">mRNA splicing</keyword>
<evidence type="ECO:0000256" key="6">
    <source>
        <dbReference type="ARBA" id="ARBA00023187"/>
    </source>
</evidence>
<dbReference type="SMART" id="SM00651">
    <property type="entry name" value="Sm"/>
    <property type="match status" value="1"/>
</dbReference>
<dbReference type="InterPro" id="IPR001163">
    <property type="entry name" value="Sm_dom_euk/arc"/>
</dbReference>
<dbReference type="GO" id="GO:0005685">
    <property type="term" value="C:U1 snRNP"/>
    <property type="evidence" value="ECO:0007669"/>
    <property type="project" value="TreeGrafter"/>
</dbReference>
<dbReference type="InterPro" id="IPR034100">
    <property type="entry name" value="Sm_F"/>
</dbReference>
<dbReference type="GO" id="GO:0003723">
    <property type="term" value="F:RNA binding"/>
    <property type="evidence" value="ECO:0007669"/>
    <property type="project" value="UniProtKB-UniRule"/>
</dbReference>